<name>A0A5E4G4V2_PRUDU</name>
<evidence type="ECO:0000313" key="1">
    <source>
        <dbReference type="EMBL" id="VVA34845.1"/>
    </source>
</evidence>
<dbReference type="Proteomes" id="UP000327085">
    <property type="component" value="Chromosome 1"/>
</dbReference>
<evidence type="ECO:0000313" key="2">
    <source>
        <dbReference type="Proteomes" id="UP000327085"/>
    </source>
</evidence>
<gene>
    <name evidence="1" type="ORF">ALMOND_2B004228</name>
</gene>
<organism evidence="1 2">
    <name type="scientific">Prunus dulcis</name>
    <name type="common">Almond</name>
    <name type="synonym">Amygdalus dulcis</name>
    <dbReference type="NCBI Taxonomy" id="3755"/>
    <lineage>
        <taxon>Eukaryota</taxon>
        <taxon>Viridiplantae</taxon>
        <taxon>Streptophyta</taxon>
        <taxon>Embryophyta</taxon>
        <taxon>Tracheophyta</taxon>
        <taxon>Spermatophyta</taxon>
        <taxon>Magnoliopsida</taxon>
        <taxon>eudicotyledons</taxon>
        <taxon>Gunneridae</taxon>
        <taxon>Pentapetalae</taxon>
        <taxon>rosids</taxon>
        <taxon>fabids</taxon>
        <taxon>Rosales</taxon>
        <taxon>Rosaceae</taxon>
        <taxon>Amygdaloideae</taxon>
        <taxon>Amygdaleae</taxon>
        <taxon>Prunus</taxon>
    </lineage>
</organism>
<dbReference type="AlphaFoldDB" id="A0A5E4G4V2"/>
<reference evidence="2" key="1">
    <citation type="journal article" date="2020" name="Plant J.">
        <title>Transposons played a major role in the diversification between the closely related almond and peach genomes: results from the almond genome sequence.</title>
        <authorList>
            <person name="Alioto T."/>
            <person name="Alexiou K.G."/>
            <person name="Bardil A."/>
            <person name="Barteri F."/>
            <person name="Castanera R."/>
            <person name="Cruz F."/>
            <person name="Dhingra A."/>
            <person name="Duval H."/>
            <person name="Fernandez I Marti A."/>
            <person name="Frias L."/>
            <person name="Galan B."/>
            <person name="Garcia J.L."/>
            <person name="Howad W."/>
            <person name="Gomez-Garrido J."/>
            <person name="Gut M."/>
            <person name="Julca I."/>
            <person name="Morata J."/>
            <person name="Puigdomenech P."/>
            <person name="Ribeca P."/>
            <person name="Rubio Cabetas M.J."/>
            <person name="Vlasova A."/>
            <person name="Wirthensohn M."/>
            <person name="Garcia-Mas J."/>
            <person name="Gabaldon T."/>
            <person name="Casacuberta J.M."/>
            <person name="Arus P."/>
        </authorList>
    </citation>
    <scope>NUCLEOTIDE SEQUENCE [LARGE SCALE GENOMIC DNA]</scope>
    <source>
        <strain evidence="2">cv. Texas</strain>
    </source>
</reference>
<accession>A0A5E4G4V2</accession>
<proteinExistence type="predicted"/>
<feature type="non-terminal residue" evidence="1">
    <location>
        <position position="1"/>
    </location>
</feature>
<protein>
    <submittedName>
        <fullName evidence="1">Uncharacterized protein</fullName>
    </submittedName>
</protein>
<dbReference type="EMBL" id="CABIKO010000354">
    <property type="protein sequence ID" value="VVA34845.1"/>
    <property type="molecule type" value="Genomic_DNA"/>
</dbReference>
<dbReference type="Gramene" id="VVA34845">
    <property type="protein sequence ID" value="VVA34845"/>
    <property type="gene ID" value="Prudul26B004228"/>
</dbReference>
<sequence>RPSHESTPFVAGGGEQLAVGCECKARKPEIVSHDELGPLGPVMLNSFKKPAMRAISKEDGLTETLATSFNFRTHKTIQIPVPRYDDPSISSTLPASCHATPVRPSTARTPSAPNIAHLC</sequence>
<dbReference type="InParanoid" id="A0A5E4G4V2"/>